<evidence type="ECO:0000313" key="3">
    <source>
        <dbReference type="Proteomes" id="UP000095751"/>
    </source>
</evidence>
<proteinExistence type="inferred from homology"/>
<protein>
    <submittedName>
        <fullName evidence="2">Maf/Ham1</fullName>
    </submittedName>
</protein>
<dbReference type="PANTHER" id="PTHR43213:SF4">
    <property type="entry name" value="7-METHYL-GTP PYROPHOSPHATASE"/>
    <property type="match status" value="1"/>
</dbReference>
<dbReference type="Proteomes" id="UP000095751">
    <property type="component" value="Unassembled WGS sequence"/>
</dbReference>
<sequence length="253" mass="27393">MTTTTTTDVVNPLSRWGLPEPLLLGSASFTRKLILKEMGVPYSKFVRPIDEKALGNRSENAPPKELVLLLANAKMDRLVQELSSSLSSLSSPSVRPDDLPEKKNIEECWVVLTGDQVVTCGGAILEKPESVEEAKEFVTGYATSPPSTVGSCVLYHHPSGIRVSGVDTATIHFNSDTLGVNDAASTLIDSLIEQGEPVMSCAGGLMIEHPLVQNHVDRIDGTEDSVMGLSKDLVLRLLEELADKLKQQQEKSK</sequence>
<name>A0A1E7FSF2_9STRA</name>
<dbReference type="InterPro" id="IPR003697">
    <property type="entry name" value="Maf-like"/>
</dbReference>
<reference evidence="2 3" key="1">
    <citation type="submission" date="2016-09" db="EMBL/GenBank/DDBJ databases">
        <title>Extensive genetic diversity and differential bi-allelic expression allows diatom success in the polar Southern Ocean.</title>
        <authorList>
            <consortium name="DOE Joint Genome Institute"/>
            <person name="Mock T."/>
            <person name="Otillar R.P."/>
            <person name="Strauss J."/>
            <person name="Dupont C."/>
            <person name="Frickenhaus S."/>
            <person name="Maumus F."/>
            <person name="Mcmullan M."/>
            <person name="Sanges R."/>
            <person name="Schmutz J."/>
            <person name="Toseland A."/>
            <person name="Valas R."/>
            <person name="Veluchamy A."/>
            <person name="Ward B.J."/>
            <person name="Allen A."/>
            <person name="Barry K."/>
            <person name="Falciatore A."/>
            <person name="Ferrante M."/>
            <person name="Fortunato A.E."/>
            <person name="Gloeckner G."/>
            <person name="Gruber A."/>
            <person name="Hipkin R."/>
            <person name="Janech M."/>
            <person name="Kroth P."/>
            <person name="Leese F."/>
            <person name="Lindquist E."/>
            <person name="Lyon B.R."/>
            <person name="Martin J."/>
            <person name="Mayer C."/>
            <person name="Parker M."/>
            <person name="Quesneville H."/>
            <person name="Raymond J."/>
            <person name="Uhlig C."/>
            <person name="Valentin K.U."/>
            <person name="Worden A.Z."/>
            <person name="Armbrust E.V."/>
            <person name="Bowler C."/>
            <person name="Green B."/>
            <person name="Moulton V."/>
            <person name="Van Oosterhout C."/>
            <person name="Grigoriev I."/>
        </authorList>
    </citation>
    <scope>NUCLEOTIDE SEQUENCE [LARGE SCALE GENOMIC DNA]</scope>
    <source>
        <strain evidence="2 3">CCMP1102</strain>
    </source>
</reference>
<dbReference type="Gene3D" id="3.90.950.10">
    <property type="match status" value="1"/>
</dbReference>
<dbReference type="PANTHER" id="PTHR43213">
    <property type="entry name" value="BIFUNCTIONAL DTTP/UTP PYROPHOSPHATASE/METHYLTRANSFERASE PROTEIN-RELATED"/>
    <property type="match status" value="1"/>
</dbReference>
<dbReference type="OrthoDB" id="10267058at2759"/>
<evidence type="ECO:0000256" key="1">
    <source>
        <dbReference type="ARBA" id="ARBA00022801"/>
    </source>
</evidence>
<dbReference type="AlphaFoldDB" id="A0A1E7FSF2"/>
<dbReference type="HAMAP" id="MF_00528">
    <property type="entry name" value="Maf"/>
    <property type="match status" value="1"/>
</dbReference>
<dbReference type="InterPro" id="IPR029001">
    <property type="entry name" value="ITPase-like_fam"/>
</dbReference>
<organism evidence="2 3">
    <name type="scientific">Fragilariopsis cylindrus CCMP1102</name>
    <dbReference type="NCBI Taxonomy" id="635003"/>
    <lineage>
        <taxon>Eukaryota</taxon>
        <taxon>Sar</taxon>
        <taxon>Stramenopiles</taxon>
        <taxon>Ochrophyta</taxon>
        <taxon>Bacillariophyta</taxon>
        <taxon>Bacillariophyceae</taxon>
        <taxon>Bacillariophycidae</taxon>
        <taxon>Bacillariales</taxon>
        <taxon>Bacillariaceae</taxon>
        <taxon>Fragilariopsis</taxon>
    </lineage>
</organism>
<keyword evidence="1" id="KW-0378">Hydrolase</keyword>
<gene>
    <name evidence="2" type="ORF">FRACYDRAFT_259779</name>
</gene>
<accession>A0A1E7FSF2</accession>
<dbReference type="SUPFAM" id="SSF52972">
    <property type="entry name" value="ITPase-like"/>
    <property type="match status" value="1"/>
</dbReference>
<dbReference type="EMBL" id="KV784354">
    <property type="protein sequence ID" value="OEU21034.1"/>
    <property type="molecule type" value="Genomic_DNA"/>
</dbReference>
<keyword evidence="3" id="KW-1185">Reference proteome</keyword>
<dbReference type="InParanoid" id="A0A1E7FSF2"/>
<dbReference type="GO" id="GO:0047429">
    <property type="term" value="F:nucleoside triphosphate diphosphatase activity"/>
    <property type="evidence" value="ECO:0007669"/>
    <property type="project" value="InterPro"/>
</dbReference>
<evidence type="ECO:0000313" key="2">
    <source>
        <dbReference type="EMBL" id="OEU21034.1"/>
    </source>
</evidence>
<dbReference type="Pfam" id="PF02545">
    <property type="entry name" value="Maf"/>
    <property type="match status" value="1"/>
</dbReference>
<dbReference type="KEGG" id="fcy:FRACYDRAFT_259779"/>